<dbReference type="Pfam" id="PF13701">
    <property type="entry name" value="DDE_Tnp_1_4"/>
    <property type="match status" value="1"/>
</dbReference>
<gene>
    <name evidence="3" type="ORF">AKL17_3471</name>
</gene>
<evidence type="ECO:0000313" key="4">
    <source>
        <dbReference type="Proteomes" id="UP000076128"/>
    </source>
</evidence>
<keyword evidence="4" id="KW-1185">Reference proteome</keyword>
<dbReference type="STRING" id="1335048.AKL17_3471"/>
<sequence length="272" mass="29037">MDHLEGAGLARGDRVDFDRRVRLEFRGAQISSDGGLLVMRELDDVLGLSNLASEALRDSRTGKNTLHRLDGLFRQSVFGRLAGYEDVNDADRLALDPVMRQVVGGRAVEAQAASASQMGRFETETLALAANRAALADLNGQWIDRFHDRNGLKYIVLDMDSSVSPTHGDQEGAAWNGHFDCTCYHPSSCSTSLACWSAAPCVTAMSTAPMAGGMSLIPSLPDMLAATLVDASSGPTLPTRSPRSICGWKKPGSSTPSVCPPTPSCARRSRIG</sequence>
<organism evidence="3 4">
    <name type="scientific">Frigidibacter mobilis</name>
    <dbReference type="NCBI Taxonomy" id="1335048"/>
    <lineage>
        <taxon>Bacteria</taxon>
        <taxon>Pseudomonadati</taxon>
        <taxon>Pseudomonadota</taxon>
        <taxon>Alphaproteobacteria</taxon>
        <taxon>Rhodobacterales</taxon>
        <taxon>Paracoccaceae</taxon>
        <taxon>Frigidibacter</taxon>
    </lineage>
</organism>
<name>A0A159Z5X9_9RHOB</name>
<dbReference type="Proteomes" id="UP000076128">
    <property type="component" value="Chromosome"/>
</dbReference>
<feature type="domain" description="Transposase DDE" evidence="2">
    <location>
        <begin position="15"/>
        <end position="186"/>
    </location>
</feature>
<dbReference type="KEGG" id="daa:AKL17_3471"/>
<reference evidence="3 4" key="1">
    <citation type="submission" date="2015-09" db="EMBL/GenBank/DDBJ databases">
        <title>Complete genome sequence of Defluviimonas alba cai42t isolated from an oilfield in Xinjiang.</title>
        <authorList>
            <person name="Geng S."/>
            <person name="Pan X."/>
            <person name="Wu X."/>
        </authorList>
    </citation>
    <scope>NUCLEOTIDE SEQUENCE [LARGE SCALE GENOMIC DNA]</scope>
    <source>
        <strain evidence="4">cai42</strain>
    </source>
</reference>
<proteinExistence type="predicted"/>
<feature type="region of interest" description="Disordered" evidence="1">
    <location>
        <begin position="249"/>
        <end position="272"/>
    </location>
</feature>
<dbReference type="InterPro" id="IPR025668">
    <property type="entry name" value="Tnp_DDE_dom"/>
</dbReference>
<dbReference type="PATRIC" id="fig|1335048.3.peg.3594"/>
<evidence type="ECO:0000259" key="2">
    <source>
        <dbReference type="Pfam" id="PF13701"/>
    </source>
</evidence>
<dbReference type="EMBL" id="CP012661">
    <property type="protein sequence ID" value="AMY70695.1"/>
    <property type="molecule type" value="Genomic_DNA"/>
</dbReference>
<evidence type="ECO:0000313" key="3">
    <source>
        <dbReference type="EMBL" id="AMY70695.1"/>
    </source>
</evidence>
<evidence type="ECO:0000256" key="1">
    <source>
        <dbReference type="SAM" id="MobiDB-lite"/>
    </source>
</evidence>
<dbReference type="AlphaFoldDB" id="A0A159Z5X9"/>
<protein>
    <submittedName>
        <fullName evidence="3">Transposase IS4 family protein</fullName>
    </submittedName>
</protein>
<accession>A0A159Z5X9</accession>